<comment type="subcellular location">
    <subcellularLocation>
        <location evidence="1">Membrane</location>
        <topology evidence="1">Single-pass membrane protein</topology>
    </subcellularLocation>
</comment>
<feature type="non-terminal residue" evidence="7">
    <location>
        <position position="1"/>
    </location>
</feature>
<dbReference type="EMBL" id="JAHRHJ020003813">
    <property type="protein sequence ID" value="KAH9290156.1"/>
    <property type="molecule type" value="Genomic_DNA"/>
</dbReference>
<dbReference type="GO" id="GO:0098542">
    <property type="term" value="P:defense response to other organism"/>
    <property type="evidence" value="ECO:0007669"/>
    <property type="project" value="InterPro"/>
</dbReference>
<dbReference type="GO" id="GO:0005886">
    <property type="term" value="C:plasma membrane"/>
    <property type="evidence" value="ECO:0007669"/>
    <property type="project" value="TreeGrafter"/>
</dbReference>
<keyword evidence="3 5" id="KW-1133">Transmembrane helix</keyword>
<keyword evidence="8" id="KW-1185">Reference proteome</keyword>
<dbReference type="PANTHER" id="PTHR31234">
    <property type="entry name" value="LATE EMBRYOGENESIS ABUNDANT (LEA) HYDROXYPROLINE-RICH GLYCOPROTEIN FAMILY"/>
    <property type="match status" value="1"/>
</dbReference>
<evidence type="ECO:0000256" key="1">
    <source>
        <dbReference type="ARBA" id="ARBA00004167"/>
    </source>
</evidence>
<proteinExistence type="predicted"/>
<name>A0AA38F666_TAXCH</name>
<dbReference type="Pfam" id="PF03168">
    <property type="entry name" value="LEA_2"/>
    <property type="match status" value="1"/>
</dbReference>
<feature type="non-terminal residue" evidence="7">
    <location>
        <position position="149"/>
    </location>
</feature>
<feature type="domain" description="Late embryogenesis abundant protein LEA-2 subgroup" evidence="6">
    <location>
        <begin position="102"/>
        <end position="148"/>
    </location>
</feature>
<feature type="transmembrane region" description="Helical" evidence="5">
    <location>
        <begin position="43"/>
        <end position="69"/>
    </location>
</feature>
<organism evidence="7 8">
    <name type="scientific">Taxus chinensis</name>
    <name type="common">Chinese yew</name>
    <name type="synonym">Taxus wallichiana var. chinensis</name>
    <dbReference type="NCBI Taxonomy" id="29808"/>
    <lineage>
        <taxon>Eukaryota</taxon>
        <taxon>Viridiplantae</taxon>
        <taxon>Streptophyta</taxon>
        <taxon>Embryophyta</taxon>
        <taxon>Tracheophyta</taxon>
        <taxon>Spermatophyta</taxon>
        <taxon>Pinopsida</taxon>
        <taxon>Pinidae</taxon>
        <taxon>Conifers II</taxon>
        <taxon>Cupressales</taxon>
        <taxon>Taxaceae</taxon>
        <taxon>Taxus</taxon>
    </lineage>
</organism>
<sequence length="149" mass="16716">DPAANPGQIIHVQFPKDQVFPTRVAPRYYSRPPKRRRNLCGRCLVWTFCLFLLLIVIITITAAILYAVFLPRIPKYSVQDIQITSIIVGTDATVSSQLAVGVRARNPNKKIGIYYLDDSYVAVFYSGAELGRGKLPAFYQGHKNTTNLN</sequence>
<dbReference type="PANTHER" id="PTHR31234:SF72">
    <property type="entry name" value="NDR1_HIN1-LIKE PROTEIN 6"/>
    <property type="match status" value="1"/>
</dbReference>
<reference evidence="7 8" key="1">
    <citation type="journal article" date="2021" name="Nat. Plants">
        <title>The Taxus genome provides insights into paclitaxel biosynthesis.</title>
        <authorList>
            <person name="Xiong X."/>
            <person name="Gou J."/>
            <person name="Liao Q."/>
            <person name="Li Y."/>
            <person name="Zhou Q."/>
            <person name="Bi G."/>
            <person name="Li C."/>
            <person name="Du R."/>
            <person name="Wang X."/>
            <person name="Sun T."/>
            <person name="Guo L."/>
            <person name="Liang H."/>
            <person name="Lu P."/>
            <person name="Wu Y."/>
            <person name="Zhang Z."/>
            <person name="Ro D.K."/>
            <person name="Shang Y."/>
            <person name="Huang S."/>
            <person name="Yan J."/>
        </authorList>
    </citation>
    <scope>NUCLEOTIDE SEQUENCE [LARGE SCALE GENOMIC DNA]</scope>
    <source>
        <strain evidence="7">Ta-2019</strain>
    </source>
</reference>
<evidence type="ECO:0000259" key="6">
    <source>
        <dbReference type="Pfam" id="PF03168"/>
    </source>
</evidence>
<evidence type="ECO:0000256" key="5">
    <source>
        <dbReference type="SAM" id="Phobius"/>
    </source>
</evidence>
<keyword evidence="2 5" id="KW-0812">Transmembrane</keyword>
<comment type="caution">
    <text evidence="7">The sequence shown here is derived from an EMBL/GenBank/DDBJ whole genome shotgun (WGS) entry which is preliminary data.</text>
</comment>
<dbReference type="OMA" id="CCCLLSI"/>
<dbReference type="AlphaFoldDB" id="A0AA38F666"/>
<keyword evidence="4 5" id="KW-0472">Membrane</keyword>
<evidence type="ECO:0000313" key="7">
    <source>
        <dbReference type="EMBL" id="KAH9290156.1"/>
    </source>
</evidence>
<dbReference type="Proteomes" id="UP000824469">
    <property type="component" value="Unassembled WGS sequence"/>
</dbReference>
<accession>A0AA38F666</accession>
<evidence type="ECO:0000313" key="8">
    <source>
        <dbReference type="Proteomes" id="UP000824469"/>
    </source>
</evidence>
<gene>
    <name evidence="7" type="ORF">KI387_034273</name>
</gene>
<evidence type="ECO:0000256" key="3">
    <source>
        <dbReference type="ARBA" id="ARBA00022989"/>
    </source>
</evidence>
<protein>
    <recommendedName>
        <fullName evidence="6">Late embryogenesis abundant protein LEA-2 subgroup domain-containing protein</fullName>
    </recommendedName>
</protein>
<evidence type="ECO:0000256" key="2">
    <source>
        <dbReference type="ARBA" id="ARBA00022692"/>
    </source>
</evidence>
<evidence type="ECO:0000256" key="4">
    <source>
        <dbReference type="ARBA" id="ARBA00023136"/>
    </source>
</evidence>
<dbReference type="InterPro" id="IPR004864">
    <property type="entry name" value="LEA_2"/>
</dbReference>
<dbReference type="InterPro" id="IPR044839">
    <property type="entry name" value="NDR1-like"/>
</dbReference>